<keyword evidence="3 6" id="KW-1133">Transmembrane helix</keyword>
<sequence length="280" mass="29188">MTALTAYDGAGALAGEEPVRWRGCGGGAQVRHLTGRAVRIQVLDAHLLLFCLLDPLLMLVVFSQVFGGLAHAPGFPEGVRYIDFLLPGLLVTTAIQVGLQTATGLIEDMRNGIITRFRSLPIRMGSVLIAHSLAALIRGVLRLVLLLVLAFAVFGYRPAGGVPGAVAAAVLSLVLGWSLGWIFIALACRLRRPETMQAASGLVMFPLMFASNAFTPLDGMPAWLGAAARLNPMSHGIDAARALSLGRPAGSGALLAVSVALAVAAVAAPLAVRGLRDTSR</sequence>
<keyword evidence="2 6" id="KW-0812">Transmembrane</keyword>
<dbReference type="PANTHER" id="PTHR43229:SF2">
    <property type="entry name" value="NODULATION PROTEIN J"/>
    <property type="match status" value="1"/>
</dbReference>
<evidence type="ECO:0000256" key="3">
    <source>
        <dbReference type="ARBA" id="ARBA00022989"/>
    </source>
</evidence>
<dbReference type="Pfam" id="PF01061">
    <property type="entry name" value="ABC2_membrane"/>
    <property type="match status" value="1"/>
</dbReference>
<keyword evidence="9" id="KW-1185">Reference proteome</keyword>
<evidence type="ECO:0000313" key="8">
    <source>
        <dbReference type="EMBL" id="REE96918.1"/>
    </source>
</evidence>
<dbReference type="RefSeq" id="WP_116022494.1">
    <property type="nucleotide sequence ID" value="NZ_QTTT01000001.1"/>
</dbReference>
<comment type="subcellular location">
    <subcellularLocation>
        <location evidence="6">Cell membrane</location>
        <topology evidence="6">Multi-pass membrane protein</topology>
    </subcellularLocation>
    <subcellularLocation>
        <location evidence="1">Membrane</location>
        <topology evidence="1">Multi-pass membrane protein</topology>
    </subcellularLocation>
</comment>
<evidence type="ECO:0000256" key="2">
    <source>
        <dbReference type="ARBA" id="ARBA00022692"/>
    </source>
</evidence>
<protein>
    <recommendedName>
        <fullName evidence="6">Transport permease protein</fullName>
    </recommendedName>
</protein>
<feature type="transmembrane region" description="Helical" evidence="6">
    <location>
        <begin position="84"/>
        <end position="106"/>
    </location>
</feature>
<dbReference type="InterPro" id="IPR047817">
    <property type="entry name" value="ABC2_TM_bact-type"/>
</dbReference>
<dbReference type="Proteomes" id="UP000256661">
    <property type="component" value="Unassembled WGS sequence"/>
</dbReference>
<feature type="transmembrane region" description="Helical" evidence="6">
    <location>
        <begin position="198"/>
        <end position="215"/>
    </location>
</feature>
<accession>A0A3D9SM44</accession>
<evidence type="ECO:0000256" key="1">
    <source>
        <dbReference type="ARBA" id="ARBA00004141"/>
    </source>
</evidence>
<evidence type="ECO:0000256" key="4">
    <source>
        <dbReference type="ARBA" id="ARBA00023136"/>
    </source>
</evidence>
<keyword evidence="6" id="KW-0813">Transport</keyword>
<feature type="transmembrane region" description="Helical" evidence="6">
    <location>
        <begin position="166"/>
        <end position="186"/>
    </location>
</feature>
<dbReference type="OrthoDB" id="3486889at2"/>
<dbReference type="InterPro" id="IPR051784">
    <property type="entry name" value="Nod_factor_ABC_transporter"/>
</dbReference>
<comment type="similarity">
    <text evidence="6">Belongs to the ABC-2 integral membrane protein family.</text>
</comment>
<dbReference type="PRINTS" id="PR00164">
    <property type="entry name" value="ABC2TRNSPORT"/>
</dbReference>
<keyword evidence="5" id="KW-0046">Antibiotic resistance</keyword>
<feature type="domain" description="ABC transmembrane type-2" evidence="7">
    <location>
        <begin position="46"/>
        <end position="278"/>
    </location>
</feature>
<dbReference type="PIRSF" id="PIRSF006648">
    <property type="entry name" value="DrrB"/>
    <property type="match status" value="1"/>
</dbReference>
<reference evidence="8 9" key="1">
    <citation type="submission" date="2018-08" db="EMBL/GenBank/DDBJ databases">
        <title>Sequencing the genomes of 1000 actinobacteria strains.</title>
        <authorList>
            <person name="Klenk H.-P."/>
        </authorList>
    </citation>
    <scope>NUCLEOTIDE SEQUENCE [LARGE SCALE GENOMIC DNA]</scope>
    <source>
        <strain evidence="8 9">DSM 43927</strain>
    </source>
</reference>
<keyword evidence="6" id="KW-1003">Cell membrane</keyword>
<feature type="transmembrane region" description="Helical" evidence="6">
    <location>
        <begin position="127"/>
        <end position="154"/>
    </location>
</feature>
<dbReference type="AlphaFoldDB" id="A0A3D9SM44"/>
<gene>
    <name evidence="8" type="ORF">DFJ69_2371</name>
</gene>
<dbReference type="InterPro" id="IPR013525">
    <property type="entry name" value="ABC2_TM"/>
</dbReference>
<feature type="transmembrane region" description="Helical" evidence="6">
    <location>
        <begin position="47"/>
        <end position="72"/>
    </location>
</feature>
<dbReference type="GO" id="GO:0140359">
    <property type="term" value="F:ABC-type transporter activity"/>
    <property type="evidence" value="ECO:0007669"/>
    <property type="project" value="InterPro"/>
</dbReference>
<dbReference type="EMBL" id="QTTT01000001">
    <property type="protein sequence ID" value="REE96918.1"/>
    <property type="molecule type" value="Genomic_DNA"/>
</dbReference>
<dbReference type="PANTHER" id="PTHR43229">
    <property type="entry name" value="NODULATION PROTEIN J"/>
    <property type="match status" value="1"/>
</dbReference>
<evidence type="ECO:0000259" key="7">
    <source>
        <dbReference type="PROSITE" id="PS51012"/>
    </source>
</evidence>
<feature type="transmembrane region" description="Helical" evidence="6">
    <location>
        <begin position="253"/>
        <end position="272"/>
    </location>
</feature>
<dbReference type="PROSITE" id="PS51012">
    <property type="entry name" value="ABC_TM2"/>
    <property type="match status" value="1"/>
</dbReference>
<dbReference type="GO" id="GO:0046677">
    <property type="term" value="P:response to antibiotic"/>
    <property type="evidence" value="ECO:0007669"/>
    <property type="project" value="UniProtKB-KW"/>
</dbReference>
<comment type="caution">
    <text evidence="8">The sequence shown here is derived from an EMBL/GenBank/DDBJ whole genome shotgun (WGS) entry which is preliminary data.</text>
</comment>
<dbReference type="GO" id="GO:0043190">
    <property type="term" value="C:ATP-binding cassette (ABC) transporter complex"/>
    <property type="evidence" value="ECO:0007669"/>
    <property type="project" value="InterPro"/>
</dbReference>
<keyword evidence="4 6" id="KW-0472">Membrane</keyword>
<name>A0A3D9SM44_9ACTN</name>
<organism evidence="8 9">
    <name type="scientific">Thermomonospora umbrina</name>
    <dbReference type="NCBI Taxonomy" id="111806"/>
    <lineage>
        <taxon>Bacteria</taxon>
        <taxon>Bacillati</taxon>
        <taxon>Actinomycetota</taxon>
        <taxon>Actinomycetes</taxon>
        <taxon>Streptosporangiales</taxon>
        <taxon>Thermomonosporaceae</taxon>
        <taxon>Thermomonospora</taxon>
    </lineage>
</organism>
<evidence type="ECO:0000313" key="9">
    <source>
        <dbReference type="Proteomes" id="UP000256661"/>
    </source>
</evidence>
<evidence type="ECO:0000256" key="5">
    <source>
        <dbReference type="ARBA" id="ARBA00023251"/>
    </source>
</evidence>
<proteinExistence type="inferred from homology"/>
<dbReference type="InterPro" id="IPR000412">
    <property type="entry name" value="ABC_2_transport"/>
</dbReference>
<evidence type="ECO:0000256" key="6">
    <source>
        <dbReference type="RuleBase" id="RU361157"/>
    </source>
</evidence>